<protein>
    <submittedName>
        <fullName evidence="2">Uncharacterized protein</fullName>
    </submittedName>
</protein>
<gene>
    <name evidence="2" type="ORF">P5G50_02325</name>
</gene>
<feature type="transmembrane region" description="Helical" evidence="1">
    <location>
        <begin position="54"/>
        <end position="76"/>
    </location>
</feature>
<keyword evidence="1" id="KW-0812">Transmembrane</keyword>
<dbReference type="RefSeq" id="WP_301212764.1">
    <property type="nucleotide sequence ID" value="NZ_JAROCF010000001.1"/>
</dbReference>
<evidence type="ECO:0000313" key="3">
    <source>
        <dbReference type="Proteomes" id="UP001174208"/>
    </source>
</evidence>
<evidence type="ECO:0000313" key="2">
    <source>
        <dbReference type="EMBL" id="MDN4613277.1"/>
    </source>
</evidence>
<sequence>MEEHDHANARKDDYPGWFRWAFGRPRVWHAIVWALLGFAGAAFGLASLGHVANAWLYFVVTGFAWAISALQLVIALHDREHRSGSYAPPGHGSDDSGQ</sequence>
<keyword evidence="1" id="KW-0472">Membrane</keyword>
<keyword evidence="1" id="KW-1133">Transmembrane helix</keyword>
<name>A0ABT8K9W5_9MICO</name>
<dbReference type="Proteomes" id="UP001174208">
    <property type="component" value="Unassembled WGS sequence"/>
</dbReference>
<feature type="transmembrane region" description="Helical" evidence="1">
    <location>
        <begin position="27"/>
        <end position="48"/>
    </location>
</feature>
<comment type="caution">
    <text evidence="2">The sequence shown here is derived from an EMBL/GenBank/DDBJ whole genome shotgun (WGS) entry which is preliminary data.</text>
</comment>
<evidence type="ECO:0000256" key="1">
    <source>
        <dbReference type="SAM" id="Phobius"/>
    </source>
</evidence>
<organism evidence="2 3">
    <name type="scientific">Leifsonia williamsii</name>
    <dbReference type="NCBI Taxonomy" id="3035919"/>
    <lineage>
        <taxon>Bacteria</taxon>
        <taxon>Bacillati</taxon>
        <taxon>Actinomycetota</taxon>
        <taxon>Actinomycetes</taxon>
        <taxon>Micrococcales</taxon>
        <taxon>Microbacteriaceae</taxon>
        <taxon>Leifsonia</taxon>
    </lineage>
</organism>
<proteinExistence type="predicted"/>
<dbReference type="EMBL" id="JAROCF010000001">
    <property type="protein sequence ID" value="MDN4613277.1"/>
    <property type="molecule type" value="Genomic_DNA"/>
</dbReference>
<keyword evidence="3" id="KW-1185">Reference proteome</keyword>
<reference evidence="2" key="1">
    <citation type="submission" date="2023-06" db="EMBL/GenBank/DDBJ databases">
        <title>MT1 and MT2 Draft Genomes of Novel Species.</title>
        <authorList>
            <person name="Venkateswaran K."/>
        </authorList>
    </citation>
    <scope>NUCLEOTIDE SEQUENCE</scope>
    <source>
        <strain evidence="2">F6_8S_P_1B</strain>
    </source>
</reference>
<accession>A0ABT8K9W5</accession>